<protein>
    <submittedName>
        <fullName evidence="1">Uncharacterized protein</fullName>
    </submittedName>
</protein>
<dbReference type="EMBL" id="CM039437">
    <property type="protein sequence ID" value="KAI4305077.1"/>
    <property type="molecule type" value="Genomic_DNA"/>
</dbReference>
<proteinExistence type="predicted"/>
<dbReference type="Proteomes" id="UP000828941">
    <property type="component" value="Chromosome 12"/>
</dbReference>
<name>A0ACB9L6L4_BAUVA</name>
<reference evidence="1 2" key="1">
    <citation type="journal article" date="2022" name="DNA Res.">
        <title>Chromosomal-level genome assembly of the orchid tree Bauhinia variegata (Leguminosae; Cercidoideae) supports the allotetraploid origin hypothesis of Bauhinia.</title>
        <authorList>
            <person name="Zhong Y."/>
            <person name="Chen Y."/>
            <person name="Zheng D."/>
            <person name="Pang J."/>
            <person name="Liu Y."/>
            <person name="Luo S."/>
            <person name="Meng S."/>
            <person name="Qian L."/>
            <person name="Wei D."/>
            <person name="Dai S."/>
            <person name="Zhou R."/>
        </authorList>
    </citation>
    <scope>NUCLEOTIDE SEQUENCE [LARGE SCALE GENOMIC DNA]</scope>
    <source>
        <strain evidence="1">BV-YZ2020</strain>
    </source>
</reference>
<evidence type="ECO:0000313" key="2">
    <source>
        <dbReference type="Proteomes" id="UP000828941"/>
    </source>
</evidence>
<gene>
    <name evidence="1" type="ORF">L6164_028466</name>
</gene>
<keyword evidence="2" id="KW-1185">Reference proteome</keyword>
<comment type="caution">
    <text evidence="1">The sequence shown here is derived from an EMBL/GenBank/DDBJ whole genome shotgun (WGS) entry which is preliminary data.</text>
</comment>
<evidence type="ECO:0000313" key="1">
    <source>
        <dbReference type="EMBL" id="KAI4305077.1"/>
    </source>
</evidence>
<sequence length="106" mass="11777">MVRILYDPEMPRSEFCRLGRVEALIGPMQVASSYSQGYAQTIAVCLVALQHKTYVPNATEIRNSMTTKQIIFSKLVLNRNLASMPLMISEPSSSPKLVVVLAVHLL</sequence>
<accession>A0ACB9L6L4</accession>
<organism evidence="1 2">
    <name type="scientific">Bauhinia variegata</name>
    <name type="common">Purple orchid tree</name>
    <name type="synonym">Phanera variegata</name>
    <dbReference type="NCBI Taxonomy" id="167791"/>
    <lineage>
        <taxon>Eukaryota</taxon>
        <taxon>Viridiplantae</taxon>
        <taxon>Streptophyta</taxon>
        <taxon>Embryophyta</taxon>
        <taxon>Tracheophyta</taxon>
        <taxon>Spermatophyta</taxon>
        <taxon>Magnoliopsida</taxon>
        <taxon>eudicotyledons</taxon>
        <taxon>Gunneridae</taxon>
        <taxon>Pentapetalae</taxon>
        <taxon>rosids</taxon>
        <taxon>fabids</taxon>
        <taxon>Fabales</taxon>
        <taxon>Fabaceae</taxon>
        <taxon>Cercidoideae</taxon>
        <taxon>Cercideae</taxon>
        <taxon>Bauhiniinae</taxon>
        <taxon>Bauhinia</taxon>
    </lineage>
</organism>